<proteinExistence type="predicted"/>
<evidence type="ECO:0000313" key="1">
    <source>
        <dbReference type="EMBL" id="CAK0885353.1"/>
    </source>
</evidence>
<name>A0ABN9WG27_9DINO</name>
<comment type="caution">
    <text evidence="1">The sequence shown here is derived from an EMBL/GenBank/DDBJ whole genome shotgun (WGS) entry which is preliminary data.</text>
</comment>
<reference evidence="1" key="1">
    <citation type="submission" date="2023-10" db="EMBL/GenBank/DDBJ databases">
        <authorList>
            <person name="Chen Y."/>
            <person name="Shah S."/>
            <person name="Dougan E. K."/>
            <person name="Thang M."/>
            <person name="Chan C."/>
        </authorList>
    </citation>
    <scope>NUCLEOTIDE SEQUENCE [LARGE SCALE GENOMIC DNA]</scope>
</reference>
<gene>
    <name evidence="1" type="ORF">PCOR1329_LOCUS66983</name>
</gene>
<dbReference type="Proteomes" id="UP001189429">
    <property type="component" value="Unassembled WGS sequence"/>
</dbReference>
<evidence type="ECO:0000313" key="2">
    <source>
        <dbReference type="Proteomes" id="UP001189429"/>
    </source>
</evidence>
<protein>
    <submittedName>
        <fullName evidence="1">Uncharacterized protein</fullName>
    </submittedName>
</protein>
<organism evidence="1 2">
    <name type="scientific">Prorocentrum cordatum</name>
    <dbReference type="NCBI Taxonomy" id="2364126"/>
    <lineage>
        <taxon>Eukaryota</taxon>
        <taxon>Sar</taxon>
        <taxon>Alveolata</taxon>
        <taxon>Dinophyceae</taxon>
        <taxon>Prorocentrales</taxon>
        <taxon>Prorocentraceae</taxon>
        <taxon>Prorocentrum</taxon>
    </lineage>
</organism>
<dbReference type="EMBL" id="CAUYUJ010018658">
    <property type="protein sequence ID" value="CAK0885353.1"/>
    <property type="molecule type" value="Genomic_DNA"/>
</dbReference>
<feature type="non-terminal residue" evidence="1">
    <location>
        <position position="173"/>
    </location>
</feature>
<keyword evidence="2" id="KW-1185">Reference proteome</keyword>
<accession>A0ABN9WG27</accession>
<sequence>MTALPSGALQQTRDVLLLSWLLELPIAGARVAGAAARCEARAVGAKFARLDGPVSADAVTQDDLIDLELEKLLIVVPAVCLPYDIGALASIGYVSVALRSALGEEMPADVACAKDEVIQFFDSAGGVAQPDLLALADLGPQPDVWIIGILLRRVAFPDPAPRGDPGRVGFQLS</sequence>